<accession>A0A0F9LGS0</accession>
<proteinExistence type="predicted"/>
<organism evidence="1">
    <name type="scientific">marine sediment metagenome</name>
    <dbReference type="NCBI Taxonomy" id="412755"/>
    <lineage>
        <taxon>unclassified sequences</taxon>
        <taxon>metagenomes</taxon>
        <taxon>ecological metagenomes</taxon>
    </lineage>
</organism>
<evidence type="ECO:0000313" key="1">
    <source>
        <dbReference type="EMBL" id="KKM86326.1"/>
    </source>
</evidence>
<comment type="caution">
    <text evidence="1">The sequence shown here is derived from an EMBL/GenBank/DDBJ whole genome shotgun (WGS) entry which is preliminary data.</text>
</comment>
<reference evidence="1" key="1">
    <citation type="journal article" date="2015" name="Nature">
        <title>Complex archaea that bridge the gap between prokaryotes and eukaryotes.</title>
        <authorList>
            <person name="Spang A."/>
            <person name="Saw J.H."/>
            <person name="Jorgensen S.L."/>
            <person name="Zaremba-Niedzwiedzka K."/>
            <person name="Martijn J."/>
            <person name="Lind A.E."/>
            <person name="van Eijk R."/>
            <person name="Schleper C."/>
            <person name="Guy L."/>
            <person name="Ettema T.J."/>
        </authorList>
    </citation>
    <scope>NUCLEOTIDE SEQUENCE</scope>
</reference>
<name>A0A0F9LGS0_9ZZZZ</name>
<sequence>MANKTINALPNLIVADNGDPFSVIIEDSVFHEDPYPLITIEVTVGTLAFASGQPAADSAATYTVGDKLTLTLRNATSGKDKRNLQVNANAGSDAFKISY</sequence>
<dbReference type="AlphaFoldDB" id="A0A0F9LGS0"/>
<protein>
    <submittedName>
        <fullName evidence="1">Uncharacterized protein</fullName>
    </submittedName>
</protein>
<gene>
    <name evidence="1" type="ORF">LCGC14_1280170</name>
</gene>
<dbReference type="EMBL" id="LAZR01007275">
    <property type="protein sequence ID" value="KKM86326.1"/>
    <property type="molecule type" value="Genomic_DNA"/>
</dbReference>